<reference evidence="1 2" key="1">
    <citation type="submission" date="2020-08" db="EMBL/GenBank/DDBJ databases">
        <title>Genome sequence of Thermomonas carbonis KCTC 42013T.</title>
        <authorList>
            <person name="Hyun D.-W."/>
            <person name="Bae J.-W."/>
        </authorList>
    </citation>
    <scope>NUCLEOTIDE SEQUENCE [LARGE SCALE GENOMIC DNA]</scope>
    <source>
        <strain evidence="1 2">KCTC 42013</strain>
    </source>
</reference>
<proteinExistence type="predicted"/>
<protein>
    <recommendedName>
        <fullName evidence="3">Glycosyltransferase</fullName>
    </recommendedName>
</protein>
<evidence type="ECO:0000313" key="1">
    <source>
        <dbReference type="EMBL" id="QNN69272.1"/>
    </source>
</evidence>
<dbReference type="KEGG" id="tcn:H9L16_11375"/>
<dbReference type="Proteomes" id="UP000515804">
    <property type="component" value="Chromosome"/>
</dbReference>
<dbReference type="AlphaFoldDB" id="A0A7G9SN47"/>
<dbReference type="EMBL" id="CP060719">
    <property type="protein sequence ID" value="QNN69272.1"/>
    <property type="molecule type" value="Genomic_DNA"/>
</dbReference>
<dbReference type="SUPFAM" id="SSF53756">
    <property type="entry name" value="UDP-Glycosyltransferase/glycogen phosphorylase"/>
    <property type="match status" value="1"/>
</dbReference>
<evidence type="ECO:0008006" key="3">
    <source>
        <dbReference type="Google" id="ProtNLM"/>
    </source>
</evidence>
<dbReference type="Gene3D" id="3.40.50.2000">
    <property type="entry name" value="Glycogen Phosphorylase B"/>
    <property type="match status" value="2"/>
</dbReference>
<name>A0A7G9SN47_9GAMM</name>
<organism evidence="1 2">
    <name type="scientific">Thermomonas carbonis</name>
    <dbReference type="NCBI Taxonomy" id="1463158"/>
    <lineage>
        <taxon>Bacteria</taxon>
        <taxon>Pseudomonadati</taxon>
        <taxon>Pseudomonadota</taxon>
        <taxon>Gammaproteobacteria</taxon>
        <taxon>Lysobacterales</taxon>
        <taxon>Lysobacteraceae</taxon>
        <taxon>Thermomonas</taxon>
    </lineage>
</organism>
<accession>A0A7G9SN47</accession>
<keyword evidence="2" id="KW-1185">Reference proteome</keyword>
<gene>
    <name evidence="1" type="ORF">H9L16_11375</name>
</gene>
<evidence type="ECO:0000313" key="2">
    <source>
        <dbReference type="Proteomes" id="UP000515804"/>
    </source>
</evidence>
<sequence>MRVAMVTTHPIQYQVPWLRLLSNTPGIELHVYFSMLPDAAEQGREFGVSFDWDIPLLEGYAWSVLENRSRHPSLTTFGGCDTPGIGRELRKGNYDAVIVNGWGFKTCLQALLACRIAGIPCIVRGEANGLRPRAWWKRWLHACLLSQYAACLAIGTNNRRYLLDAGVPASRIFATPYCVENERFAIAADAARSQIGREALQFRFGLDPERATFLFSGKFVDKKRPGDIIEAIRGLDSNERERIQLLLVGAGHWKPNCVNRQRTCPCISPDSSINRRSRRPMPRLIAWSCRQTMARLGAWWSTRPWPAVCQPSSAIRSVAQWT</sequence>